<feature type="domain" description="Helicase C-terminal" evidence="10">
    <location>
        <begin position="336"/>
        <end position="512"/>
    </location>
</feature>
<dbReference type="EMBL" id="JADGIZ020000027">
    <property type="protein sequence ID" value="KAL2915091.1"/>
    <property type="molecule type" value="Genomic_DNA"/>
</dbReference>
<dbReference type="PROSITE" id="PS00690">
    <property type="entry name" value="DEAH_ATP_HELICASE"/>
    <property type="match status" value="1"/>
</dbReference>
<dbReference type="Pfam" id="PF04408">
    <property type="entry name" value="WHD_HA2"/>
    <property type="match status" value="1"/>
</dbReference>
<accession>A0ABR4N6I9</accession>
<dbReference type="InterPro" id="IPR004871">
    <property type="entry name" value="RSE1/DDB1/CPSF1_C"/>
</dbReference>
<dbReference type="Pfam" id="PF00271">
    <property type="entry name" value="Helicase_C"/>
    <property type="match status" value="1"/>
</dbReference>
<dbReference type="EC" id="3.6.4.13" evidence="2"/>
<feature type="domain" description="Helicase ATP-binding" evidence="9">
    <location>
        <begin position="152"/>
        <end position="315"/>
    </location>
</feature>
<dbReference type="InterPro" id="IPR014001">
    <property type="entry name" value="Helicase_ATP-bd"/>
</dbReference>
<protein>
    <recommendedName>
        <fullName evidence="2">RNA helicase</fullName>
        <ecNumber evidence="2">3.6.4.13</ecNumber>
    </recommendedName>
</protein>
<comment type="subcellular location">
    <subcellularLocation>
        <location evidence="1">Nucleus</location>
    </subcellularLocation>
</comment>
<keyword evidence="12" id="KW-1185">Reference proteome</keyword>
<dbReference type="InterPro" id="IPR027417">
    <property type="entry name" value="P-loop_NTPase"/>
</dbReference>
<dbReference type="Gene3D" id="1.20.120.1080">
    <property type="match status" value="1"/>
</dbReference>
<evidence type="ECO:0000256" key="2">
    <source>
        <dbReference type="ARBA" id="ARBA00012552"/>
    </source>
</evidence>
<dbReference type="SMART" id="SM00490">
    <property type="entry name" value="HELICc"/>
    <property type="match status" value="1"/>
</dbReference>
<evidence type="ECO:0000256" key="7">
    <source>
        <dbReference type="ARBA" id="ARBA00047984"/>
    </source>
</evidence>
<evidence type="ECO:0000313" key="12">
    <source>
        <dbReference type="Proteomes" id="UP001527925"/>
    </source>
</evidence>
<dbReference type="InterPro" id="IPR015943">
    <property type="entry name" value="WD40/YVTN_repeat-like_dom_sf"/>
</dbReference>
<dbReference type="SMART" id="SM00487">
    <property type="entry name" value="DEXDc"/>
    <property type="match status" value="1"/>
</dbReference>
<dbReference type="SMART" id="SM00847">
    <property type="entry name" value="HA2"/>
    <property type="match status" value="1"/>
</dbReference>
<evidence type="ECO:0000256" key="5">
    <source>
        <dbReference type="ARBA" id="ARBA00022806"/>
    </source>
</evidence>
<dbReference type="InterPro" id="IPR048333">
    <property type="entry name" value="HA2_WH"/>
</dbReference>
<evidence type="ECO:0000259" key="9">
    <source>
        <dbReference type="PROSITE" id="PS51192"/>
    </source>
</evidence>
<dbReference type="CDD" id="cd18791">
    <property type="entry name" value="SF2_C_RHA"/>
    <property type="match status" value="1"/>
</dbReference>
<dbReference type="Gene3D" id="1.10.150.910">
    <property type="match status" value="1"/>
</dbReference>
<gene>
    <name evidence="11" type="primary">RSE1</name>
    <name evidence="11" type="ORF">HK105_205415</name>
</gene>
<dbReference type="CDD" id="cd17978">
    <property type="entry name" value="DEXHc_DHX33"/>
    <property type="match status" value="1"/>
</dbReference>
<dbReference type="InterPro" id="IPR011709">
    <property type="entry name" value="DEAD-box_helicase_OB_fold"/>
</dbReference>
<dbReference type="SMART" id="SM00382">
    <property type="entry name" value="AAA"/>
    <property type="match status" value="1"/>
</dbReference>
<keyword evidence="3" id="KW-0547">Nucleotide-binding</keyword>
<dbReference type="InterPro" id="IPR058543">
    <property type="entry name" value="Beta-prop_RSE1/DDB1/CPSF1_2nd"/>
</dbReference>
<dbReference type="Pfam" id="PF00270">
    <property type="entry name" value="DEAD"/>
    <property type="match status" value="1"/>
</dbReference>
<evidence type="ECO:0000313" key="11">
    <source>
        <dbReference type="EMBL" id="KAL2915091.1"/>
    </source>
</evidence>
<evidence type="ECO:0000256" key="8">
    <source>
        <dbReference type="SAM" id="MobiDB-lite"/>
    </source>
</evidence>
<dbReference type="SUPFAM" id="SSF52540">
    <property type="entry name" value="P-loop containing nucleoside triphosphate hydrolases"/>
    <property type="match status" value="1"/>
</dbReference>
<dbReference type="SUPFAM" id="SSF50978">
    <property type="entry name" value="WD40 repeat-like"/>
    <property type="match status" value="1"/>
</dbReference>
<proteinExistence type="predicted"/>
<evidence type="ECO:0000256" key="4">
    <source>
        <dbReference type="ARBA" id="ARBA00022801"/>
    </source>
</evidence>
<dbReference type="Pfam" id="PF23726">
    <property type="entry name" value="Beta-prop_RSE1_2nd"/>
    <property type="match status" value="1"/>
</dbReference>
<feature type="region of interest" description="Disordered" evidence="8">
    <location>
        <begin position="1040"/>
        <end position="1059"/>
    </location>
</feature>
<comment type="caution">
    <text evidence="11">The sequence shown here is derived from an EMBL/GenBank/DDBJ whole genome shotgun (WGS) entry which is preliminary data.</text>
</comment>
<dbReference type="PROSITE" id="PS51194">
    <property type="entry name" value="HELICASE_CTER"/>
    <property type="match status" value="1"/>
</dbReference>
<dbReference type="InterPro" id="IPR002464">
    <property type="entry name" value="DNA/RNA_helicase_DEAH_CS"/>
</dbReference>
<comment type="catalytic activity">
    <reaction evidence="7">
        <text>ATP + H2O = ADP + phosphate + H(+)</text>
        <dbReference type="Rhea" id="RHEA:13065"/>
        <dbReference type="ChEBI" id="CHEBI:15377"/>
        <dbReference type="ChEBI" id="CHEBI:15378"/>
        <dbReference type="ChEBI" id="CHEBI:30616"/>
        <dbReference type="ChEBI" id="CHEBI:43474"/>
        <dbReference type="ChEBI" id="CHEBI:456216"/>
        <dbReference type="EC" id="3.6.4.13"/>
    </reaction>
</comment>
<evidence type="ECO:0000256" key="1">
    <source>
        <dbReference type="ARBA" id="ARBA00004123"/>
    </source>
</evidence>
<dbReference type="PANTHER" id="PTHR18934:SF118">
    <property type="entry name" value="ATP-DEPENDENT RNA HELICASE DHX33"/>
    <property type="match status" value="1"/>
</dbReference>
<keyword evidence="4" id="KW-0378">Hydrolase</keyword>
<dbReference type="InterPro" id="IPR001650">
    <property type="entry name" value="Helicase_C-like"/>
</dbReference>
<reference evidence="11 12" key="1">
    <citation type="submission" date="2023-09" db="EMBL/GenBank/DDBJ databases">
        <title>Pangenome analysis of Batrachochytrium dendrobatidis and related Chytrids.</title>
        <authorList>
            <person name="Yacoub M.N."/>
            <person name="Stajich J.E."/>
            <person name="James T.Y."/>
        </authorList>
    </citation>
    <scope>NUCLEOTIDE SEQUENCE [LARGE SCALE GENOMIC DNA]</scope>
    <source>
        <strain evidence="11 12">JEL0888</strain>
    </source>
</reference>
<feature type="region of interest" description="Disordered" evidence="8">
    <location>
        <begin position="1"/>
        <end position="81"/>
    </location>
</feature>
<dbReference type="InterPro" id="IPR007502">
    <property type="entry name" value="Helicase-assoc_dom"/>
</dbReference>
<dbReference type="PANTHER" id="PTHR18934">
    <property type="entry name" value="ATP-DEPENDENT RNA HELICASE"/>
    <property type="match status" value="1"/>
</dbReference>
<keyword evidence="6" id="KW-0067">ATP-binding</keyword>
<evidence type="ECO:0000256" key="3">
    <source>
        <dbReference type="ARBA" id="ARBA00022741"/>
    </source>
</evidence>
<keyword evidence="5" id="KW-0347">Helicase</keyword>
<name>A0ABR4N6I9_9FUNG</name>
<dbReference type="InterPro" id="IPR003593">
    <property type="entry name" value="AAA+_ATPase"/>
</dbReference>
<evidence type="ECO:0000256" key="6">
    <source>
        <dbReference type="ARBA" id="ARBA00022840"/>
    </source>
</evidence>
<evidence type="ECO:0000259" key="10">
    <source>
        <dbReference type="PROSITE" id="PS51194"/>
    </source>
</evidence>
<dbReference type="PROSITE" id="PS51192">
    <property type="entry name" value="HELICASE_ATP_BIND_1"/>
    <property type="match status" value="1"/>
</dbReference>
<dbReference type="Pfam" id="PF21010">
    <property type="entry name" value="HA2_C"/>
    <property type="match status" value="1"/>
</dbReference>
<organism evidence="11 12">
    <name type="scientific">Polyrhizophydium stewartii</name>
    <dbReference type="NCBI Taxonomy" id="2732419"/>
    <lineage>
        <taxon>Eukaryota</taxon>
        <taxon>Fungi</taxon>
        <taxon>Fungi incertae sedis</taxon>
        <taxon>Chytridiomycota</taxon>
        <taxon>Chytridiomycota incertae sedis</taxon>
        <taxon>Chytridiomycetes</taxon>
        <taxon>Rhizophydiales</taxon>
        <taxon>Rhizophydiales incertae sedis</taxon>
        <taxon>Polyrhizophydium</taxon>
    </lineage>
</organism>
<dbReference type="InterPro" id="IPR018846">
    <property type="entry name" value="Beta-prop_RSE1/DDB1/CPSF1_1st"/>
</dbReference>
<feature type="compositionally biased region" description="Low complexity" evidence="8">
    <location>
        <begin position="1"/>
        <end position="46"/>
    </location>
</feature>
<dbReference type="InterPro" id="IPR036322">
    <property type="entry name" value="WD40_repeat_dom_sf"/>
</dbReference>
<feature type="region of interest" description="Disordered" evidence="8">
    <location>
        <begin position="93"/>
        <end position="135"/>
    </location>
</feature>
<dbReference type="Pfam" id="PF10433">
    <property type="entry name" value="Beta-prop_RSE1_1st"/>
    <property type="match status" value="1"/>
</dbReference>
<sequence length="2026" mass="223126">MPKPTKTTGAAGTHATARAGRGVARAGQPEKAAPAASSPPGASHAPLKQRRVGAVIKFFDDEDDEGGDDAAAGDGAGGRNKRHRVFGEAADNAEHAEEADNAHGPQTAKHADGSRKKRKHGLDKAESGKQSNAAIQEARRQLPVFKARDTILAEIAQFQAVVIVGETGSGKTTQLPQFLHDAGYTRRGMIAITQPRRVAAISIATRVSQEMQTKLGGTVGYSIRFEDVTSAETKIKYMTDGMLLRELLSDADLSRYSVIILDEAHERTLRTDVLFGAVKQIQKRRPELKIVVMSATLNAKAFSAYFNNAKIIEVQGRQFPVKLFYASDKQEDYVDAAQVAVMQIHKEQPAGDILVFLTGQEEIENLEKLLNEQARLLLPDAQKLLVCPIFASLPTSQQTRVFDPTPPHTRKVVLSTNIAETSITISGIRYVIDTGMAKVRAFNAKTGIESLSIQPISKASAGQRAGRAGRESAGVCFRLYTEQAFKGLRDETEPEIMRCNLAMVLLLLKASGIDDIANFDFMDKPSRASLVGALETLYALGALANDGSLTELGRKMAMFPLEPTFARVLIQSKQFKCTKEVITIVAMLSVDPVFFSPHDKREEAMAAKKKFMNYDGDHITLLNTARGYATAKGDATWCNENFINSRSMRQIMDIRKQLCQFCDQQDIPSDVSCGTDYEAVLRCFLSGFFRNVAIRQHDGSFRTLVSRQTVHIHPSSVLFGSKASAVMFSEWVHTTRQYLRNVSIIQPTWLGEVAPHYFALNSLNTAMHLYNVTLQPGQAINASAIGNFSGRKQQELVVARNTVLELLRPDPKTGKVVSVLTHQVFGLVRSLAAFRLTGSSKDYVVVGSDSGRVVILEYNPAKNVFDKVHQETFGKSGARRIVPGQYIAADPKGRAFMIGAMDKQKLVYILNRDSSMRLTISSPLEAHKSSTICHTIIGVDVGYENPIFASIEVDYSDADQDPSGRAAREAEKMLTYYELDLGLNHVVRKWSEPIHRSSNHLIAVPGGTDGPSGVLVCSEGFITWKHMGQPSLRVPIPHRPDPLTTPLAGASPGKSAEASVPGTNGRVIIVSSVVHRLKRDFFILVQTEMGDVFKIKLDYTPPTDGVISTVQNIRIKYYETLPVMSGMWLLKSGFLFAVSEFGNHTLYQIENLGDDDTTQVEYQSADFPQDDESLDFSTLSNVMFTAREMTNLSPVDEVESLCPMIESKVLNLTEDETPQIYAICGRGARSTFRILRHGLEVSEIASEELPGKPNAVWTVRRTAADEFDTYIVISFAKDTLVLSIGESVMEVTDSGFNVNASTLCVAQLGDDSLVQVYPNGIRYIRADRRVSEWRAPAPHSIVRAACSKRQVAISLSNQDIVYFELDFGGHLNEFQERVGMSAPVTSLAFSPIHEGRQRARYLAVGCSDSTVRMLSVEANTCLQPLSMQALSAIPESLALLEMSDSTTGLVALFLNIGLQNGVLMRTSVDAVTGILSDTRMRFLGTRPVRLFLTKVQGAPALLALSSRPWLSYNYQSRAKLIPLSYEALEFASSFTSELHPEGIVAIAGNTLRILNPERLGNVFNQISIPLKYTPRRFIFDEVSRNFIIVESDNGTYCPSDRTKILDSKSADAEEEGNVPEELPVEIFGLPKAPQGKWASCIRVLNPIHGETSFIEELDDNEAAFCVTSCIFSSSPTTTHIIVGTATDVALSPPSFTSGFLRVYRLTPDGSALEFVHKASCLGPALLLRQPLLLHAPSQQSGIRGLTRLCFQTPVDGIPRAVTTFNGRLLVGMGKVVRIYDLGKKKLLRKCEGRGFPTNVVSLQAIGNRIIAADAQESVHFAMYRDFDNRIVIFADDTMPRWMTSMLMVDYDTVVGGDKFGNIFVNRLPQKVSEEVDSDETGSRAMFERGVLQGASHKFSHEADFFVAESVMSLTKTALIPGGRDVILYTTLLGGVGLLIPFQTKEDVDFYQSLEMAMRNEYRPLCGREHLAFRSFYTPVRATVDGDLCEQFNQMPNDKKRTVAEQLDRSVAEIGKKLEDMRNRVAF</sequence>
<dbReference type="InterPro" id="IPR011545">
    <property type="entry name" value="DEAD/DEAH_box_helicase_dom"/>
</dbReference>
<dbReference type="Gene3D" id="2.130.10.10">
    <property type="entry name" value="YVTN repeat-like/Quinoprotein amine dehydrogenase"/>
    <property type="match status" value="3"/>
</dbReference>
<dbReference type="Proteomes" id="UP001527925">
    <property type="component" value="Unassembled WGS sequence"/>
</dbReference>
<dbReference type="Pfam" id="PF03178">
    <property type="entry name" value="CPSF_A"/>
    <property type="match status" value="1"/>
</dbReference>
<dbReference type="Pfam" id="PF07717">
    <property type="entry name" value="OB_NTP_bind"/>
    <property type="match status" value="1"/>
</dbReference>
<dbReference type="Gene3D" id="3.40.50.300">
    <property type="entry name" value="P-loop containing nucleotide triphosphate hydrolases"/>
    <property type="match status" value="2"/>
</dbReference>